<dbReference type="GO" id="GO:0050660">
    <property type="term" value="F:flavin adenine dinucleotide binding"/>
    <property type="evidence" value="ECO:0000318"/>
    <property type="project" value="GO_Central"/>
</dbReference>
<dbReference type="PRINTS" id="PR00369">
    <property type="entry name" value="FLAVODOXIN"/>
</dbReference>
<dbReference type="SUPFAM" id="SSF63380">
    <property type="entry name" value="Riboflavin synthase domain-like"/>
    <property type="match status" value="1"/>
</dbReference>
<dbReference type="GO" id="GO:0016651">
    <property type="term" value="F:oxidoreductase activity, acting on NAD(P)H"/>
    <property type="evidence" value="ECO:0007669"/>
    <property type="project" value="UniProtKB-UniRule"/>
</dbReference>
<comment type="cofactor">
    <cofactor evidence="2 10">
        <name>FAD</name>
        <dbReference type="ChEBI" id="CHEBI:57692"/>
    </cofactor>
</comment>
<keyword evidence="8 10" id="KW-0521">NADP</keyword>
<gene>
    <name evidence="13" type="ORF">SELMODRAFT_73405</name>
</gene>
<comment type="caution">
    <text evidence="10">Lacks conserved residue(s) required for the propagation of feature annotation.</text>
</comment>
<dbReference type="InterPro" id="IPR039261">
    <property type="entry name" value="FNR_nucleotide-bd"/>
</dbReference>
<dbReference type="Pfam" id="PF00175">
    <property type="entry name" value="NAD_binding_1"/>
    <property type="match status" value="1"/>
</dbReference>
<dbReference type="SUPFAM" id="SSF52343">
    <property type="entry name" value="Ferredoxin reductase-like, C-terminal NADP-linked domain"/>
    <property type="match status" value="1"/>
</dbReference>
<comment type="subcellular location">
    <subcellularLocation>
        <location evidence="3 10">Cytoplasm</location>
    </subcellularLocation>
</comment>
<evidence type="ECO:0000256" key="10">
    <source>
        <dbReference type="HAMAP-Rule" id="MF_03178"/>
    </source>
</evidence>
<dbReference type="GO" id="GO:0050661">
    <property type="term" value="F:NADP binding"/>
    <property type="evidence" value="ECO:0007669"/>
    <property type="project" value="UniProtKB-UniRule"/>
</dbReference>
<evidence type="ECO:0000313" key="14">
    <source>
        <dbReference type="Proteomes" id="UP000001514"/>
    </source>
</evidence>
<evidence type="ECO:0000259" key="11">
    <source>
        <dbReference type="PROSITE" id="PS50902"/>
    </source>
</evidence>
<feature type="binding site" evidence="10">
    <location>
        <position position="598"/>
    </location>
    <ligand>
        <name>FAD</name>
        <dbReference type="ChEBI" id="CHEBI:57692"/>
    </ligand>
</feature>
<dbReference type="STRING" id="88036.D8QQ01"/>
<dbReference type="FunFam" id="3.40.50.360:FF:000015">
    <property type="entry name" value="NADPH-dependent diflavin oxidoreductase 1"/>
    <property type="match status" value="1"/>
</dbReference>
<dbReference type="Pfam" id="PF00667">
    <property type="entry name" value="FAD_binding_1"/>
    <property type="match status" value="1"/>
</dbReference>
<dbReference type="GO" id="GO:0005634">
    <property type="term" value="C:nucleus"/>
    <property type="evidence" value="ECO:0007669"/>
    <property type="project" value="UniProtKB-ARBA"/>
</dbReference>
<dbReference type="Gramene" id="EFJ37704">
    <property type="protein sequence ID" value="EFJ37704"/>
    <property type="gene ID" value="SELMODRAFT_73405"/>
</dbReference>
<feature type="domain" description="Flavodoxin-like" evidence="11">
    <location>
        <begin position="7"/>
        <end position="151"/>
    </location>
</feature>
<dbReference type="GO" id="GO:0016226">
    <property type="term" value="P:iron-sulfur cluster assembly"/>
    <property type="evidence" value="ECO:0007669"/>
    <property type="project" value="UniProtKB-UniRule"/>
</dbReference>
<dbReference type="GO" id="GO:0005829">
    <property type="term" value="C:cytosol"/>
    <property type="evidence" value="ECO:0000318"/>
    <property type="project" value="GO_Central"/>
</dbReference>
<keyword evidence="6 10" id="KW-0288">FMN</keyword>
<dbReference type="InParanoid" id="D8QQ01"/>
<feature type="binding site" evidence="10">
    <location>
        <begin position="416"/>
        <end position="419"/>
    </location>
    <ligand>
        <name>FAD</name>
        <dbReference type="ChEBI" id="CHEBI:57692"/>
    </ligand>
</feature>
<dbReference type="InterPro" id="IPR029039">
    <property type="entry name" value="Flavoprotein-like_sf"/>
</dbReference>
<comment type="similarity">
    <text evidence="10">In the N-terminal section; belongs to the flavodoxin family.</text>
</comment>
<evidence type="ECO:0000256" key="8">
    <source>
        <dbReference type="ARBA" id="ARBA00022857"/>
    </source>
</evidence>
<dbReference type="InterPro" id="IPR008254">
    <property type="entry name" value="Flavodoxin/NO_synth"/>
</dbReference>
<evidence type="ECO:0000313" key="13">
    <source>
        <dbReference type="EMBL" id="EFJ37704.1"/>
    </source>
</evidence>
<dbReference type="SUPFAM" id="SSF52218">
    <property type="entry name" value="Flavoproteins"/>
    <property type="match status" value="1"/>
</dbReference>
<feature type="binding site" evidence="10">
    <location>
        <position position="133"/>
    </location>
    <ligand>
        <name>FMN</name>
        <dbReference type="ChEBI" id="CHEBI:58210"/>
    </ligand>
</feature>
<dbReference type="FunFam" id="3.40.50.80:FF:000032">
    <property type="entry name" value="NADPH-dependent diflavin oxidoreductase 1"/>
    <property type="match status" value="1"/>
</dbReference>
<comment type="catalytic activity">
    <reaction evidence="10">
        <text>2 oxidized [2Fe-2S]-[protein] + NADPH = 2 reduced [2Fe-2S]-[protein] + NADP(+) + H(+)</text>
        <dbReference type="Rhea" id="RHEA:67716"/>
        <dbReference type="Rhea" id="RHEA-COMP:17327"/>
        <dbReference type="Rhea" id="RHEA-COMP:17328"/>
        <dbReference type="ChEBI" id="CHEBI:15378"/>
        <dbReference type="ChEBI" id="CHEBI:33737"/>
        <dbReference type="ChEBI" id="CHEBI:33738"/>
        <dbReference type="ChEBI" id="CHEBI:57783"/>
        <dbReference type="ChEBI" id="CHEBI:58349"/>
    </reaction>
</comment>
<dbReference type="InterPro" id="IPR017927">
    <property type="entry name" value="FAD-bd_FR_type"/>
</dbReference>
<evidence type="ECO:0000256" key="3">
    <source>
        <dbReference type="ARBA" id="ARBA00004496"/>
    </source>
</evidence>
<dbReference type="Gene3D" id="3.40.50.80">
    <property type="entry name" value="Nucleotide-binding domain of ferredoxin-NADP reductase (FNR) module"/>
    <property type="match status" value="1"/>
</dbReference>
<dbReference type="OMA" id="DSIMGLH"/>
<dbReference type="GO" id="GO:0010181">
    <property type="term" value="F:FMN binding"/>
    <property type="evidence" value="ECO:0000318"/>
    <property type="project" value="GO_Central"/>
</dbReference>
<dbReference type="FunCoup" id="D8QQ01">
    <property type="interactions" value="3829"/>
</dbReference>
<accession>D8QQ01</accession>
<feature type="binding site" evidence="10">
    <location>
        <begin position="523"/>
        <end position="524"/>
    </location>
    <ligand>
        <name>NADP(+)</name>
        <dbReference type="ChEBI" id="CHEBI:58349"/>
    </ligand>
</feature>
<dbReference type="InterPro" id="IPR001709">
    <property type="entry name" value="Flavoprot_Pyr_Nucl_cyt_Rdtase"/>
</dbReference>
<evidence type="ECO:0000256" key="9">
    <source>
        <dbReference type="ARBA" id="ARBA00023002"/>
    </source>
</evidence>
<dbReference type="InterPro" id="IPR023173">
    <property type="entry name" value="NADPH_Cyt_P450_Rdtase_alpha"/>
</dbReference>
<dbReference type="PROSITE" id="PS51384">
    <property type="entry name" value="FAD_FR"/>
    <property type="match status" value="1"/>
</dbReference>
<dbReference type="Gene3D" id="2.40.30.10">
    <property type="entry name" value="Translation factors"/>
    <property type="match status" value="1"/>
</dbReference>
<dbReference type="HAMAP" id="MF_03178">
    <property type="entry name" value="NDOR1"/>
    <property type="match status" value="1"/>
</dbReference>
<feature type="domain" description="FAD-binding FR-type" evidence="12">
    <location>
        <begin position="209"/>
        <end position="451"/>
    </location>
</feature>
<feature type="binding site" evidence="10">
    <location>
        <begin position="382"/>
        <end position="385"/>
    </location>
    <ligand>
        <name>FAD</name>
        <dbReference type="ChEBI" id="CHEBI:57692"/>
    </ligand>
</feature>
<dbReference type="EMBL" id="GL377565">
    <property type="protein sequence ID" value="EFJ37704.1"/>
    <property type="molecule type" value="Genomic_DNA"/>
</dbReference>
<keyword evidence="7 10" id="KW-0274">FAD</keyword>
<dbReference type="HOGENOM" id="CLU_001570_17_6_1"/>
<feature type="binding site" evidence="10">
    <location>
        <begin position="529"/>
        <end position="533"/>
    </location>
    <ligand>
        <name>NADP(+)</name>
        <dbReference type="ChEBI" id="CHEBI:58349"/>
    </ligand>
</feature>
<dbReference type="CDD" id="cd06207">
    <property type="entry name" value="CyPoR_like"/>
    <property type="match status" value="1"/>
</dbReference>
<keyword evidence="4 10" id="KW-0963">Cytoplasm</keyword>
<evidence type="ECO:0000256" key="5">
    <source>
        <dbReference type="ARBA" id="ARBA00022630"/>
    </source>
</evidence>
<dbReference type="PRINTS" id="PR00371">
    <property type="entry name" value="FPNCR"/>
</dbReference>
<dbReference type="InterPro" id="IPR001433">
    <property type="entry name" value="OxRdtase_FAD/NAD-bd"/>
</dbReference>
<sequence length="599" mass="67430">MDRRARILVLYASQTGNAEDVAERIGREAARRAYLPQVMSMDRYDPRQLASENAVIFVASTTGQGDKPDTMKRFWKFLLNSSLSKRWLENVNYAVFGLGDSGYQKFNFVALKLDRRLADLGAKSIVYRGLGDDQHRSGYEGALDPWLTSLWSAVRGIYGREEASEPANDTAWQLDPPKYKIVYHQPHISSVAEGYSTVTAFSSLRLLSTADASFLQIKNMRLTDTSHEQDVRHLEFDLGGSGLEYAPGDVLGVFPAQSEEAVSRFMERCGLDEPALVSVEPANAVEGYQNVAPVTLRTLVEAVMDVSSASPRRYFFEVMMHFAEAEHEKERLQYFATSEGRDDLYNYNQRERRTVTEVLEDFPSVRLPLEWLVQLVPRLRPRYFSISSSLKAHPNEIHLTMAVVQWTTPFKRKRQGLCSTWLAQLDSKTGVVPVWVTKGILKLPRPSVPLILVGPGTGCAPFRAFIEERAAIAASQPVAPILFFFGCRYSAKDFLYKEQWQAFAQDRGVLSQENGGGFFVAFSRDQPRKIYVQHRIREQSKLVYKLIEDGAAIFVSGSADKMPADVAQAFDEIAAEMGDPRAAPKKLEALGRYVVEVWT</sequence>
<dbReference type="PANTHER" id="PTHR19384">
    <property type="entry name" value="NITRIC OXIDE SYNTHASE-RELATED"/>
    <property type="match status" value="1"/>
</dbReference>
<evidence type="ECO:0000256" key="4">
    <source>
        <dbReference type="ARBA" id="ARBA00022490"/>
    </source>
</evidence>
<protein>
    <recommendedName>
        <fullName evidence="10">NADPH-dependent diflavin oxidoreductase 1</fullName>
        <ecNumber evidence="10">1.18.1.-</ecNumber>
    </recommendedName>
    <alternativeName>
        <fullName evidence="10">NADPH-dependent FMN and FAD-containing oxidoreductase</fullName>
    </alternativeName>
</protein>
<proteinExistence type="inferred from homology"/>
<dbReference type="PANTHER" id="PTHR19384:SF10">
    <property type="entry name" value="NADPH-DEPENDENT DIFLAVIN OXIDOREDUCTASE 1"/>
    <property type="match status" value="1"/>
</dbReference>
<dbReference type="Proteomes" id="UP000001514">
    <property type="component" value="Unassembled WGS sequence"/>
</dbReference>
<comment type="cofactor">
    <cofactor evidence="1 10">
        <name>FMN</name>
        <dbReference type="ChEBI" id="CHEBI:58210"/>
    </cofactor>
</comment>
<evidence type="ECO:0000259" key="12">
    <source>
        <dbReference type="PROSITE" id="PS51384"/>
    </source>
</evidence>
<feature type="binding site" evidence="10">
    <location>
        <begin position="60"/>
        <end position="63"/>
    </location>
    <ligand>
        <name>FMN</name>
        <dbReference type="ChEBI" id="CHEBI:58210"/>
    </ligand>
</feature>
<dbReference type="KEGG" id="smo:SELMODRAFT_73405"/>
<dbReference type="InterPro" id="IPR028879">
    <property type="entry name" value="NDOR1"/>
</dbReference>
<comment type="similarity">
    <text evidence="10">In the C-terminal section; belongs to the flavoprotein pyridine nucleotide cytochrome reductase family.</text>
</comment>
<dbReference type="InterPro" id="IPR017938">
    <property type="entry name" value="Riboflavin_synthase-like_b-brl"/>
</dbReference>
<dbReference type="InterPro" id="IPR003097">
    <property type="entry name" value="CysJ-like_FAD-binding"/>
</dbReference>
<dbReference type="GO" id="GO:0160246">
    <property type="term" value="F:NADPH-iron-sulfur [2Fe-2S] protein oxidoreductase activity"/>
    <property type="evidence" value="ECO:0007669"/>
    <property type="project" value="InterPro"/>
</dbReference>
<keyword evidence="5 10" id="KW-0285">Flavoprotein</keyword>
<evidence type="ECO:0000256" key="6">
    <source>
        <dbReference type="ARBA" id="ARBA00022643"/>
    </source>
</evidence>
<dbReference type="FunFam" id="1.20.990.10:FF:000015">
    <property type="entry name" value="NADPH-dependent diflavin oxidoreductase 1"/>
    <property type="match status" value="1"/>
</dbReference>
<feature type="binding site" evidence="10">
    <location>
        <position position="565"/>
    </location>
    <ligand>
        <name>NADP(+)</name>
        <dbReference type="ChEBI" id="CHEBI:58349"/>
    </ligand>
</feature>
<dbReference type="EC" id="1.18.1.-" evidence="10"/>
<organism evidence="14">
    <name type="scientific">Selaginella moellendorffii</name>
    <name type="common">Spikemoss</name>
    <dbReference type="NCBI Taxonomy" id="88036"/>
    <lineage>
        <taxon>Eukaryota</taxon>
        <taxon>Viridiplantae</taxon>
        <taxon>Streptophyta</taxon>
        <taxon>Embryophyta</taxon>
        <taxon>Tracheophyta</taxon>
        <taxon>Lycopodiopsida</taxon>
        <taxon>Selaginellales</taxon>
        <taxon>Selaginellaceae</taxon>
        <taxon>Selaginella</taxon>
    </lineage>
</organism>
<comment type="function">
    <text evidence="10">NADPH-dependent reductase which is a central component of the cytosolic iron-sulfur (Fe-S) protein assembly (CIA) machinery. Transfers electrons from NADPH via its FAD and FMN prosthetic groups to the [2Fe-2S] cluster of the anamorsin/DRE2 homolog, another key component of the CIA machinery. In turn, this reduced cluster provides electrons for assembly of cytosolic iron-sulfur cluster proteins.</text>
</comment>
<reference evidence="13 14" key="1">
    <citation type="journal article" date="2011" name="Science">
        <title>The Selaginella genome identifies genetic changes associated with the evolution of vascular plants.</title>
        <authorList>
            <person name="Banks J.A."/>
            <person name="Nishiyama T."/>
            <person name="Hasebe M."/>
            <person name="Bowman J.L."/>
            <person name="Gribskov M."/>
            <person name="dePamphilis C."/>
            <person name="Albert V.A."/>
            <person name="Aono N."/>
            <person name="Aoyama T."/>
            <person name="Ambrose B.A."/>
            <person name="Ashton N.W."/>
            <person name="Axtell M.J."/>
            <person name="Barker E."/>
            <person name="Barker M.S."/>
            <person name="Bennetzen J.L."/>
            <person name="Bonawitz N.D."/>
            <person name="Chapple C."/>
            <person name="Cheng C."/>
            <person name="Correa L.G."/>
            <person name="Dacre M."/>
            <person name="DeBarry J."/>
            <person name="Dreyer I."/>
            <person name="Elias M."/>
            <person name="Engstrom E.M."/>
            <person name="Estelle M."/>
            <person name="Feng L."/>
            <person name="Finet C."/>
            <person name="Floyd S.K."/>
            <person name="Frommer W.B."/>
            <person name="Fujita T."/>
            <person name="Gramzow L."/>
            <person name="Gutensohn M."/>
            <person name="Harholt J."/>
            <person name="Hattori M."/>
            <person name="Heyl A."/>
            <person name="Hirai T."/>
            <person name="Hiwatashi Y."/>
            <person name="Ishikawa M."/>
            <person name="Iwata M."/>
            <person name="Karol K.G."/>
            <person name="Koehler B."/>
            <person name="Kolukisaoglu U."/>
            <person name="Kubo M."/>
            <person name="Kurata T."/>
            <person name="Lalonde S."/>
            <person name="Li K."/>
            <person name="Li Y."/>
            <person name="Litt A."/>
            <person name="Lyons E."/>
            <person name="Manning G."/>
            <person name="Maruyama T."/>
            <person name="Michael T.P."/>
            <person name="Mikami K."/>
            <person name="Miyazaki S."/>
            <person name="Morinaga S."/>
            <person name="Murata T."/>
            <person name="Mueller-Roeber B."/>
            <person name="Nelson D.R."/>
            <person name="Obara M."/>
            <person name="Oguri Y."/>
            <person name="Olmstead R.G."/>
            <person name="Onodera N."/>
            <person name="Petersen B.L."/>
            <person name="Pils B."/>
            <person name="Prigge M."/>
            <person name="Rensing S.A."/>
            <person name="Riano-Pachon D.M."/>
            <person name="Roberts A.W."/>
            <person name="Sato Y."/>
            <person name="Scheller H.V."/>
            <person name="Schulz B."/>
            <person name="Schulz C."/>
            <person name="Shakirov E.V."/>
            <person name="Shibagaki N."/>
            <person name="Shinohara N."/>
            <person name="Shippen D.E."/>
            <person name="Soerensen I."/>
            <person name="Sotooka R."/>
            <person name="Sugimoto N."/>
            <person name="Sugita M."/>
            <person name="Sumikawa N."/>
            <person name="Tanurdzic M."/>
            <person name="Theissen G."/>
            <person name="Ulvskov P."/>
            <person name="Wakazuki S."/>
            <person name="Weng J.K."/>
            <person name="Willats W.W."/>
            <person name="Wipf D."/>
            <person name="Wolf P.G."/>
            <person name="Yang L."/>
            <person name="Zimmer A.D."/>
            <person name="Zhu Q."/>
            <person name="Mitros T."/>
            <person name="Hellsten U."/>
            <person name="Loque D."/>
            <person name="Otillar R."/>
            <person name="Salamov A."/>
            <person name="Schmutz J."/>
            <person name="Shapiro H."/>
            <person name="Lindquist E."/>
            <person name="Lucas S."/>
            <person name="Rokhsar D."/>
            <person name="Grigoriev I.V."/>
        </authorList>
    </citation>
    <scope>NUCLEOTIDE SEQUENCE [LARGE SCALE GENOMIC DNA]</scope>
</reference>
<keyword evidence="14" id="KW-1185">Reference proteome</keyword>
<comment type="similarity">
    <text evidence="10">Belongs to the NADPH-dependent diflavin oxidoreductase NDOR1 family.</text>
</comment>
<dbReference type="AlphaFoldDB" id="D8QQ01"/>
<feature type="binding site" evidence="10">
    <location>
        <begin position="13"/>
        <end position="18"/>
    </location>
    <ligand>
        <name>FMN</name>
        <dbReference type="ChEBI" id="CHEBI:58210"/>
    </ligand>
</feature>
<evidence type="ECO:0000256" key="1">
    <source>
        <dbReference type="ARBA" id="ARBA00001917"/>
    </source>
</evidence>
<dbReference type="Pfam" id="PF00258">
    <property type="entry name" value="Flavodoxin_1"/>
    <property type="match status" value="1"/>
</dbReference>
<dbReference type="GO" id="GO:0016491">
    <property type="term" value="F:oxidoreductase activity"/>
    <property type="evidence" value="ECO:0000318"/>
    <property type="project" value="GO_Central"/>
</dbReference>
<dbReference type="Gene3D" id="1.20.990.10">
    <property type="entry name" value="NADPH-cytochrome p450 Reductase, Chain A, domain 3"/>
    <property type="match status" value="1"/>
</dbReference>
<feature type="binding site" evidence="10">
    <location>
        <position position="457"/>
    </location>
    <ligand>
        <name>NADP(+)</name>
        <dbReference type="ChEBI" id="CHEBI:58349"/>
    </ligand>
</feature>
<keyword evidence="9 10" id="KW-0560">Oxidoreductase</keyword>
<dbReference type="PROSITE" id="PS50902">
    <property type="entry name" value="FLAVODOXIN_LIKE"/>
    <property type="match status" value="1"/>
</dbReference>
<dbReference type="eggNOG" id="KOG1159">
    <property type="taxonomic scope" value="Eukaryota"/>
</dbReference>
<dbReference type="Gene3D" id="3.40.50.360">
    <property type="match status" value="1"/>
</dbReference>
<dbReference type="InterPro" id="IPR001094">
    <property type="entry name" value="Flavdoxin-like"/>
</dbReference>
<feature type="binding site" evidence="10">
    <location>
        <position position="352"/>
    </location>
    <ligand>
        <name>FAD</name>
        <dbReference type="ChEBI" id="CHEBI:57692"/>
    </ligand>
</feature>
<evidence type="ECO:0000256" key="2">
    <source>
        <dbReference type="ARBA" id="ARBA00001974"/>
    </source>
</evidence>
<name>D8QQ01_SELML</name>
<evidence type="ECO:0000256" key="7">
    <source>
        <dbReference type="ARBA" id="ARBA00022827"/>
    </source>
</evidence>